<protein>
    <submittedName>
        <fullName evidence="3">SpoVR family protein</fullName>
    </submittedName>
</protein>
<proteinExistence type="predicted"/>
<dbReference type="Pfam" id="PF04293">
    <property type="entry name" value="SpoVR"/>
    <property type="match status" value="1"/>
</dbReference>
<dbReference type="InterPro" id="IPR057008">
    <property type="entry name" value="SpoVR-like_C"/>
</dbReference>
<dbReference type="KEGG" id="psti:SOO65_10745"/>
<gene>
    <name evidence="3" type="ORF">SOO65_10745</name>
</gene>
<dbReference type="InterPro" id="IPR056174">
    <property type="entry name" value="SpoVR_N"/>
</dbReference>
<organism evidence="3 4">
    <name type="scientific">Peredibacter starrii</name>
    <dbReference type="NCBI Taxonomy" id="28202"/>
    <lineage>
        <taxon>Bacteria</taxon>
        <taxon>Pseudomonadati</taxon>
        <taxon>Bdellovibrionota</taxon>
        <taxon>Bacteriovoracia</taxon>
        <taxon>Bacteriovoracales</taxon>
        <taxon>Bacteriovoracaceae</taxon>
        <taxon>Peredibacter</taxon>
    </lineage>
</organism>
<dbReference type="PANTHER" id="PTHR30029:SF2">
    <property type="entry name" value="STAGE V SPORULATION PROTEIN R"/>
    <property type="match status" value="1"/>
</dbReference>
<reference evidence="3 4" key="1">
    <citation type="submission" date="2023-11" db="EMBL/GenBank/DDBJ databases">
        <title>Peredibacter starrii A3.12.</title>
        <authorList>
            <person name="Mitchell R.J."/>
        </authorList>
    </citation>
    <scope>NUCLEOTIDE SEQUENCE [LARGE SCALE GENOMIC DNA]</scope>
    <source>
        <strain evidence="3 4">A3.12</strain>
    </source>
</reference>
<sequence length="503" mass="59373">MNRSKPITGELLALKNEIEGYAIEYGLDFFPQVFEVCDYDTINILAAQGGFPSRYPHWKFGMDYDQLSKGYAYGLQKIYEMVINTDPCYAYLLQANNWVDQKIVMAHVYGHNDFFKNNAWFSNTNRKMMDVMANHGTKIRRYMERYGQDAVESFIDKVLSLENLLDINELFETTSLKRRREEQVVQQRAENEDDGYLIDDRSQALKSFMRTKARLNKKEEAKREDDEDMVVAEKPLTHKTKDVLGYLIQHAPIEEWQADIIGILREEAYYFLPQRMTKIMNEGWASYWHSTIMTQKALDASEIVDFADKHAGVMAMSRQNINPYKVGIELMRDIEYRWNRGMFGKEYNECSNMAEKLRWDTKLGKGKEKIFEVRKSHNDISFIDEFLTPDFCERQQLFTYKYNPRTGRFEIDSKDFQAIKQKLLSQLTNFGQPIIEVEDGNYMNRKELLLSHVHYGVDLDVGFANETLRNLYAIWRRPVNLKTKYEDKDVIFHFDGKEFKPQH</sequence>
<dbReference type="InterPro" id="IPR007390">
    <property type="entry name" value="Spore_V_R"/>
</dbReference>
<dbReference type="Proteomes" id="UP001324634">
    <property type="component" value="Chromosome"/>
</dbReference>
<dbReference type="AlphaFoldDB" id="A0AAX4HIV4"/>
<feature type="domain" description="SpoVR-like C-terminal" evidence="2">
    <location>
        <begin position="433"/>
        <end position="484"/>
    </location>
</feature>
<dbReference type="EMBL" id="CP139487">
    <property type="protein sequence ID" value="WPU63162.1"/>
    <property type="molecule type" value="Genomic_DNA"/>
</dbReference>
<evidence type="ECO:0000259" key="1">
    <source>
        <dbReference type="Pfam" id="PF04293"/>
    </source>
</evidence>
<name>A0AAX4HIV4_9BACT</name>
<evidence type="ECO:0000313" key="3">
    <source>
        <dbReference type="EMBL" id="WPU63162.1"/>
    </source>
</evidence>
<feature type="domain" description="SpoVR protein-like N-terminal" evidence="1">
    <location>
        <begin position="10"/>
        <end position="431"/>
    </location>
</feature>
<dbReference type="PANTHER" id="PTHR30029">
    <property type="entry name" value="STAGE V SPORULATION PROTEIN R"/>
    <property type="match status" value="1"/>
</dbReference>
<evidence type="ECO:0000313" key="4">
    <source>
        <dbReference type="Proteomes" id="UP001324634"/>
    </source>
</evidence>
<dbReference type="RefSeq" id="WP_321389374.1">
    <property type="nucleotide sequence ID" value="NZ_CP139487.1"/>
</dbReference>
<accession>A0AAX4HIV4</accession>
<evidence type="ECO:0000259" key="2">
    <source>
        <dbReference type="Pfam" id="PF24755"/>
    </source>
</evidence>
<keyword evidence="4" id="KW-1185">Reference proteome</keyword>
<dbReference type="Pfam" id="PF24755">
    <property type="entry name" value="SpoVR_C"/>
    <property type="match status" value="1"/>
</dbReference>